<sequence length="434" mass="45370">MSVITLMIPAVWRGVPFHVLGSSLRVGRKNAVHEYPFRSTPWVEDMGRASRVISFTGRLVGDDVYLQRAVMQAACELKGPGLLVHPTLGPVQCSLLEPVVMRDRYDAQRVVEFEMVFMQGGDRRYPNLLIDTQNAILVAAAAAVLLVGRVVAAAVSGGGSSAAAVALGSQSVATAWSDRATVLGRDPAAIARETSGLSGYNGRYDGGGLAVPAATSATVASQRAAVVSSRSAIEASVADLNTAAGNIVTNPESCTAAARSTIVAIRTAAISPLDQIRLLSNLSQFQPTITASSAPIGGAIASAQTALASMLRRSALIGLAEAISSYQPDSAEAAQATLTNAVSLLDAEILVAADAGDGDAFSFLRDVRTAVVQDLSERGAKLAHIETFSYNASMPAIALAWKLYQDPTRVRDLIARANAPHPLFMPKTFQALDA</sequence>
<gene>
    <name evidence="1" type="ORF">A0U89_06965</name>
</gene>
<proteinExistence type="predicted"/>
<name>A0A1D8UTD5_9PROT</name>
<dbReference type="OrthoDB" id="378644at2"/>
<keyword evidence="2" id="KW-1185">Reference proteome</keyword>
<dbReference type="Pfam" id="PF07157">
    <property type="entry name" value="DNA_circ_N"/>
    <property type="match status" value="1"/>
</dbReference>
<dbReference type="InterPro" id="IPR009826">
    <property type="entry name" value="DNA_circ_N"/>
</dbReference>
<dbReference type="RefSeq" id="WP_070402618.1">
    <property type="nucleotide sequence ID" value="NZ_BJVW01000003.1"/>
</dbReference>
<dbReference type="KEGG" id="kba:A0U89_06965"/>
<dbReference type="STRING" id="153496.A0U89_06965"/>
<dbReference type="AlphaFoldDB" id="A0A1D8UTD5"/>
<protein>
    <submittedName>
        <fullName evidence="1">Uncharacterized protein</fullName>
    </submittedName>
</protein>
<organism evidence="1 2">
    <name type="scientific">Kozakia baliensis</name>
    <dbReference type="NCBI Taxonomy" id="153496"/>
    <lineage>
        <taxon>Bacteria</taxon>
        <taxon>Pseudomonadati</taxon>
        <taxon>Pseudomonadota</taxon>
        <taxon>Alphaproteobacteria</taxon>
        <taxon>Acetobacterales</taxon>
        <taxon>Acetobacteraceae</taxon>
        <taxon>Kozakia</taxon>
    </lineage>
</organism>
<dbReference type="EMBL" id="CP014674">
    <property type="protein sequence ID" value="AOX16918.1"/>
    <property type="molecule type" value="Genomic_DNA"/>
</dbReference>
<accession>A0A1D8UTD5</accession>
<reference evidence="1 2" key="1">
    <citation type="journal article" date="2016" name="Microb. Cell Fact.">
        <title>Dissection of exopolysaccharide biosynthesis in Kozakia baliensis.</title>
        <authorList>
            <person name="Brandt J.U."/>
            <person name="Jakob F."/>
            <person name="Behr J."/>
            <person name="Geissler A.J."/>
            <person name="Vogel R.F."/>
        </authorList>
    </citation>
    <scope>NUCLEOTIDE SEQUENCE [LARGE SCALE GENOMIC DNA]</scope>
    <source>
        <strain evidence="1 2">DSM 14400</strain>
    </source>
</reference>
<evidence type="ECO:0000313" key="1">
    <source>
        <dbReference type="EMBL" id="AOX16918.1"/>
    </source>
</evidence>
<evidence type="ECO:0000313" key="2">
    <source>
        <dbReference type="Proteomes" id="UP000179145"/>
    </source>
</evidence>
<dbReference type="Proteomes" id="UP000179145">
    <property type="component" value="Chromosome"/>
</dbReference>